<evidence type="ECO:0000313" key="3">
    <source>
        <dbReference type="EMBL" id="NWD44182.1"/>
    </source>
</evidence>
<organism evidence="3 4">
    <name type="scientific">Pseudomonas yamanorum</name>
    <dbReference type="NCBI Taxonomy" id="515393"/>
    <lineage>
        <taxon>Bacteria</taxon>
        <taxon>Pseudomonadati</taxon>
        <taxon>Pseudomonadota</taxon>
        <taxon>Gammaproteobacteria</taxon>
        <taxon>Pseudomonadales</taxon>
        <taxon>Pseudomonadaceae</taxon>
        <taxon>Pseudomonas</taxon>
    </lineage>
</organism>
<dbReference type="Pfam" id="PF17289">
    <property type="entry name" value="Terminase_6C"/>
    <property type="match status" value="1"/>
</dbReference>
<dbReference type="AlphaFoldDB" id="A0AAJ3H8Q2"/>
<dbReference type="Proteomes" id="UP000546584">
    <property type="component" value="Unassembled WGS sequence"/>
</dbReference>
<dbReference type="SUPFAM" id="SSF52540">
    <property type="entry name" value="P-loop containing nucleoside triphosphate hydrolases"/>
    <property type="match status" value="1"/>
</dbReference>
<proteinExistence type="predicted"/>
<gene>
    <name evidence="3" type="ORF">HX826_20090</name>
</gene>
<sequence length="433" mass="48807">MPSLNVPQAQFLALPHKFRAFVAGFGSGKTWVGCSALGKHFWEWPRINAGYFAPTYAQIRDIFYPTMEEVAHDWGLRTEINQSNHEVHVYSGRQYRGTVICRSMEKPQTIVGFKIGHALVDELDVMSLVKAQQAWRKIIARMRYNAPGLRNGVDVTTTPEGYKFVYQQFLKQVRDKPSLGGMYGLVQASTFDNELNLPPDYIQSLMESYPPQLILAYLNGQFVNLTSGSIYHSYDRKLNSCFDTVQPGEPLFIGMDFNVGKMAAITHVKRGEGLPRAADELVDGYDTPDMIRRIKERYWQHDGNEFRKTCEIRIYPDASGGSRKSVNASETDIAILRQAGFSVIAPAANPPVKDRINSMNAMFCNAQGERRYLVNPFTCPTYADGLEQQVWAPNGEPDKTAGVDHANDAGGYFIHHDYPIIKPMTHIPVTFTF</sequence>
<dbReference type="Pfam" id="PF03237">
    <property type="entry name" value="Terminase_6N"/>
    <property type="match status" value="1"/>
</dbReference>
<accession>A0AAJ3H8Q2</accession>
<dbReference type="InterPro" id="IPR035421">
    <property type="entry name" value="Terminase_6C"/>
</dbReference>
<comment type="caution">
    <text evidence="3">The sequence shown here is derived from an EMBL/GenBank/DDBJ whole genome shotgun (WGS) entry which is preliminary data.</text>
</comment>
<name>A0AAJ3H8Q2_9PSED</name>
<dbReference type="EMBL" id="JACAQR010000029">
    <property type="protein sequence ID" value="NWD44182.1"/>
    <property type="molecule type" value="Genomic_DNA"/>
</dbReference>
<dbReference type="RefSeq" id="WP_177026682.1">
    <property type="nucleotide sequence ID" value="NZ_JACAQR010000029.1"/>
</dbReference>
<reference evidence="3 4" key="1">
    <citation type="submission" date="2020-04" db="EMBL/GenBank/DDBJ databases">
        <title>Molecular characterization of pseudomonads from Agaricus bisporus reveal novel blotch 2 pathogens in Western Europe.</title>
        <authorList>
            <person name="Taparia T."/>
            <person name="Krijger M."/>
            <person name="Haynes E."/>
            <person name="Elpinstone J.G."/>
            <person name="Noble R."/>
            <person name="Van Der Wolf J."/>
        </authorList>
    </citation>
    <scope>NUCLEOTIDE SEQUENCE [LARGE SCALE GENOMIC DNA]</scope>
    <source>
        <strain evidence="3 4">IPO3753</strain>
    </source>
</reference>
<dbReference type="InterPro" id="IPR027417">
    <property type="entry name" value="P-loop_NTPase"/>
</dbReference>
<dbReference type="Gene3D" id="3.40.50.300">
    <property type="entry name" value="P-loop containing nucleotide triphosphate hydrolases"/>
    <property type="match status" value="1"/>
</dbReference>
<protein>
    <submittedName>
        <fullName evidence="3">Terminase</fullName>
    </submittedName>
</protein>
<keyword evidence="1" id="KW-1188">Viral release from host cell</keyword>
<evidence type="ECO:0000259" key="2">
    <source>
        <dbReference type="Pfam" id="PF17289"/>
    </source>
</evidence>
<dbReference type="Gene3D" id="3.30.420.280">
    <property type="match status" value="1"/>
</dbReference>
<feature type="domain" description="Terminase large subunit gp17-like C-terminal" evidence="2">
    <location>
        <begin position="253"/>
        <end position="416"/>
    </location>
</feature>
<evidence type="ECO:0000256" key="1">
    <source>
        <dbReference type="ARBA" id="ARBA00022612"/>
    </source>
</evidence>
<evidence type="ECO:0000313" key="4">
    <source>
        <dbReference type="Proteomes" id="UP000546584"/>
    </source>
</evidence>